<dbReference type="InterPro" id="IPR050397">
    <property type="entry name" value="Env_Response_Regulators"/>
</dbReference>
<sequence length="252" mass="27955">MNALQQSSRNARCFPTPGIAIEPSSLWDGASADARGAVFAAGQAAGRFRAVMAGQLLYEHGSPMRHLYVLMSGAMQVSLTERCANEGRRERIVDLAVAGDVLGFADFAAGTHRADAMAIGDCRVYMIKPRAWNRIAARSFDVPSLAELAAYELRRALRHAMRLRLNAMSRLADFLLELNQKSGVDTPGTGPVLLPSGKTLANYLDLRHETLSRTFHKMESLACFRRAEPRVLYAVDWPLLRKIRATTWRRQV</sequence>
<dbReference type="Pfam" id="PF13545">
    <property type="entry name" value="HTH_Crp_2"/>
    <property type="match status" value="1"/>
</dbReference>
<organism evidence="5">
    <name type="scientific">mine drainage metagenome</name>
    <dbReference type="NCBI Taxonomy" id="410659"/>
    <lineage>
        <taxon>unclassified sequences</taxon>
        <taxon>metagenomes</taxon>
        <taxon>ecological metagenomes</taxon>
    </lineage>
</organism>
<evidence type="ECO:0000256" key="1">
    <source>
        <dbReference type="ARBA" id="ARBA00023015"/>
    </source>
</evidence>
<dbReference type="Gene3D" id="1.10.10.10">
    <property type="entry name" value="Winged helix-like DNA-binding domain superfamily/Winged helix DNA-binding domain"/>
    <property type="match status" value="1"/>
</dbReference>
<evidence type="ECO:0000256" key="2">
    <source>
        <dbReference type="ARBA" id="ARBA00023125"/>
    </source>
</evidence>
<gene>
    <name evidence="5" type="primary">fixK_2</name>
    <name evidence="5" type="ORF">GALL_197860</name>
</gene>
<dbReference type="Pfam" id="PF00027">
    <property type="entry name" value="cNMP_binding"/>
    <property type="match status" value="1"/>
</dbReference>
<evidence type="ECO:0000259" key="4">
    <source>
        <dbReference type="PROSITE" id="PS50042"/>
    </source>
</evidence>
<dbReference type="InterPro" id="IPR036388">
    <property type="entry name" value="WH-like_DNA-bd_sf"/>
</dbReference>
<dbReference type="InterPro" id="IPR000595">
    <property type="entry name" value="cNMP-bd_dom"/>
</dbReference>
<dbReference type="InterPro" id="IPR012318">
    <property type="entry name" value="HTH_CRP"/>
</dbReference>
<dbReference type="GO" id="GO:0005829">
    <property type="term" value="C:cytosol"/>
    <property type="evidence" value="ECO:0007669"/>
    <property type="project" value="TreeGrafter"/>
</dbReference>
<proteinExistence type="predicted"/>
<feature type="domain" description="Cyclic nucleotide-binding" evidence="4">
    <location>
        <begin position="53"/>
        <end position="135"/>
    </location>
</feature>
<protein>
    <submittedName>
        <fullName evidence="5">Nitrogen fixation regulation protein FixK</fullName>
    </submittedName>
</protein>
<dbReference type="GO" id="GO:0003700">
    <property type="term" value="F:DNA-binding transcription factor activity"/>
    <property type="evidence" value="ECO:0007669"/>
    <property type="project" value="TreeGrafter"/>
</dbReference>
<keyword evidence="2" id="KW-0238">DNA-binding</keyword>
<name>A0A1J5RPL2_9ZZZZ</name>
<dbReference type="SUPFAM" id="SSF51206">
    <property type="entry name" value="cAMP-binding domain-like"/>
    <property type="match status" value="1"/>
</dbReference>
<reference evidence="5" key="1">
    <citation type="submission" date="2016-10" db="EMBL/GenBank/DDBJ databases">
        <title>Sequence of Gallionella enrichment culture.</title>
        <authorList>
            <person name="Poehlein A."/>
            <person name="Muehling M."/>
            <person name="Daniel R."/>
        </authorList>
    </citation>
    <scope>NUCLEOTIDE SEQUENCE</scope>
</reference>
<dbReference type="PANTHER" id="PTHR24567:SF75">
    <property type="entry name" value="FUMARATE AND NITRATE REDUCTION REGULATORY PROTEIN"/>
    <property type="match status" value="1"/>
</dbReference>
<keyword evidence="3" id="KW-0804">Transcription</keyword>
<dbReference type="Gene3D" id="2.60.120.10">
    <property type="entry name" value="Jelly Rolls"/>
    <property type="match status" value="1"/>
</dbReference>
<dbReference type="SUPFAM" id="SSF46785">
    <property type="entry name" value="Winged helix' DNA-binding domain"/>
    <property type="match status" value="1"/>
</dbReference>
<dbReference type="InterPro" id="IPR018490">
    <property type="entry name" value="cNMP-bd_dom_sf"/>
</dbReference>
<evidence type="ECO:0000256" key="3">
    <source>
        <dbReference type="ARBA" id="ARBA00023163"/>
    </source>
</evidence>
<dbReference type="InterPro" id="IPR014710">
    <property type="entry name" value="RmlC-like_jellyroll"/>
</dbReference>
<dbReference type="CDD" id="cd00038">
    <property type="entry name" value="CAP_ED"/>
    <property type="match status" value="1"/>
</dbReference>
<accession>A0A1J5RPL2</accession>
<comment type="caution">
    <text evidence="5">The sequence shown here is derived from an EMBL/GenBank/DDBJ whole genome shotgun (WGS) entry which is preliminary data.</text>
</comment>
<keyword evidence="1" id="KW-0805">Transcription regulation</keyword>
<dbReference type="EMBL" id="MLJW01000122">
    <property type="protein sequence ID" value="OIQ98192.1"/>
    <property type="molecule type" value="Genomic_DNA"/>
</dbReference>
<dbReference type="PANTHER" id="PTHR24567">
    <property type="entry name" value="CRP FAMILY TRANSCRIPTIONAL REGULATORY PROTEIN"/>
    <property type="match status" value="1"/>
</dbReference>
<evidence type="ECO:0000313" key="5">
    <source>
        <dbReference type="EMBL" id="OIQ98192.1"/>
    </source>
</evidence>
<dbReference type="PROSITE" id="PS50042">
    <property type="entry name" value="CNMP_BINDING_3"/>
    <property type="match status" value="1"/>
</dbReference>
<dbReference type="GO" id="GO:0003677">
    <property type="term" value="F:DNA binding"/>
    <property type="evidence" value="ECO:0007669"/>
    <property type="project" value="UniProtKB-KW"/>
</dbReference>
<dbReference type="InterPro" id="IPR036390">
    <property type="entry name" value="WH_DNA-bd_sf"/>
</dbReference>
<dbReference type="AlphaFoldDB" id="A0A1J5RPL2"/>